<dbReference type="SMART" id="SM00240">
    <property type="entry name" value="FHA"/>
    <property type="match status" value="1"/>
</dbReference>
<evidence type="ECO:0000313" key="3">
    <source>
        <dbReference type="EMBL" id="KAK1353013.1"/>
    </source>
</evidence>
<accession>A0AAD8LYE7</accession>
<organism evidence="3 4">
    <name type="scientific">Heracleum sosnowskyi</name>
    <dbReference type="NCBI Taxonomy" id="360622"/>
    <lineage>
        <taxon>Eukaryota</taxon>
        <taxon>Viridiplantae</taxon>
        <taxon>Streptophyta</taxon>
        <taxon>Embryophyta</taxon>
        <taxon>Tracheophyta</taxon>
        <taxon>Spermatophyta</taxon>
        <taxon>Magnoliopsida</taxon>
        <taxon>eudicotyledons</taxon>
        <taxon>Gunneridae</taxon>
        <taxon>Pentapetalae</taxon>
        <taxon>asterids</taxon>
        <taxon>campanulids</taxon>
        <taxon>Apiales</taxon>
        <taxon>Apiaceae</taxon>
        <taxon>Apioideae</taxon>
        <taxon>apioid superclade</taxon>
        <taxon>Tordylieae</taxon>
        <taxon>Tordyliinae</taxon>
        <taxon>Heracleum</taxon>
    </lineage>
</organism>
<feature type="domain" description="ATP-dependent DNA ligase family profile" evidence="2">
    <location>
        <begin position="39"/>
        <end position="77"/>
    </location>
</feature>
<dbReference type="GO" id="GO:0031011">
    <property type="term" value="C:Ino80 complex"/>
    <property type="evidence" value="ECO:0007669"/>
    <property type="project" value="InterPro"/>
</dbReference>
<reference evidence="3" key="2">
    <citation type="submission" date="2023-05" db="EMBL/GenBank/DDBJ databases">
        <authorList>
            <person name="Schelkunov M.I."/>
        </authorList>
    </citation>
    <scope>NUCLEOTIDE SEQUENCE</scope>
    <source>
        <strain evidence="3">Hsosn_3</strain>
        <tissue evidence="3">Leaf</tissue>
    </source>
</reference>
<dbReference type="GO" id="GO:0006281">
    <property type="term" value="P:DNA repair"/>
    <property type="evidence" value="ECO:0007669"/>
    <property type="project" value="InterPro"/>
</dbReference>
<dbReference type="GO" id="GO:0006310">
    <property type="term" value="P:DNA recombination"/>
    <property type="evidence" value="ECO:0007669"/>
    <property type="project" value="InterPro"/>
</dbReference>
<dbReference type="PROSITE" id="PS50006">
    <property type="entry name" value="FHA_DOMAIN"/>
    <property type="match status" value="1"/>
</dbReference>
<protein>
    <recommendedName>
        <fullName evidence="5">FHA domain-containing protein</fullName>
    </recommendedName>
</protein>
<dbReference type="PANTHER" id="PTHR13233">
    <property type="entry name" value="MICROSPHERULE PROTEIN 1"/>
    <property type="match status" value="1"/>
</dbReference>
<keyword evidence="4" id="KW-1185">Reference proteome</keyword>
<evidence type="ECO:0008006" key="5">
    <source>
        <dbReference type="Google" id="ProtNLM"/>
    </source>
</evidence>
<feature type="domain" description="FHA" evidence="1">
    <location>
        <begin position="100"/>
        <end position="156"/>
    </location>
</feature>
<dbReference type="InterPro" id="IPR000253">
    <property type="entry name" value="FHA_dom"/>
</dbReference>
<dbReference type="InterPro" id="IPR012310">
    <property type="entry name" value="DNA_ligase_ATP-dep_cent"/>
</dbReference>
<dbReference type="Gene3D" id="2.60.200.20">
    <property type="match status" value="1"/>
</dbReference>
<dbReference type="InterPro" id="IPR008984">
    <property type="entry name" value="SMAD_FHA_dom_sf"/>
</dbReference>
<dbReference type="GO" id="GO:0044545">
    <property type="term" value="C:NSL complex"/>
    <property type="evidence" value="ECO:0007669"/>
    <property type="project" value="TreeGrafter"/>
</dbReference>
<dbReference type="Gene3D" id="3.30.1490.70">
    <property type="match status" value="1"/>
</dbReference>
<reference evidence="3" key="1">
    <citation type="submission" date="2023-02" db="EMBL/GenBank/DDBJ databases">
        <title>Genome of toxic invasive species Heracleum sosnowskyi carries increased number of genes despite the absence of recent whole-genome duplications.</title>
        <authorList>
            <person name="Schelkunov M."/>
            <person name="Shtratnikova V."/>
            <person name="Makarenko M."/>
            <person name="Klepikova A."/>
            <person name="Omelchenko D."/>
            <person name="Novikova G."/>
            <person name="Obukhova E."/>
            <person name="Bogdanov V."/>
            <person name="Penin A."/>
            <person name="Logacheva M."/>
        </authorList>
    </citation>
    <scope>NUCLEOTIDE SEQUENCE</scope>
    <source>
        <strain evidence="3">Hsosn_3</strain>
        <tissue evidence="3">Leaf</tissue>
    </source>
</reference>
<evidence type="ECO:0000259" key="2">
    <source>
        <dbReference type="PROSITE" id="PS50160"/>
    </source>
</evidence>
<sequence length="191" mass="20618">MEFGDEIDAKPHGFGVACDTSVTDDELRSCAFGVCFDSGIMVKYLDVEAGYTPSKRSDSWLKVKRDYVEGLNDSLILGQNNGTCTGQVLSVTIIDLDCLVLLGRSTGDVDVDIDLRKEGRANKISRRQATIKMETNGSFFLKNLGKSSISVNGKAVGSEQSMHLSSSCLIELQEVPALGSFNPEKGELVLA</sequence>
<dbReference type="PROSITE" id="PS50160">
    <property type="entry name" value="DNA_LIGASE_A3"/>
    <property type="match status" value="1"/>
</dbReference>
<evidence type="ECO:0000259" key="1">
    <source>
        <dbReference type="PROSITE" id="PS50006"/>
    </source>
</evidence>
<dbReference type="AlphaFoldDB" id="A0AAD8LYE7"/>
<dbReference type="GO" id="GO:0045944">
    <property type="term" value="P:positive regulation of transcription by RNA polymerase II"/>
    <property type="evidence" value="ECO:0007669"/>
    <property type="project" value="TreeGrafter"/>
</dbReference>
<proteinExistence type="predicted"/>
<dbReference type="GO" id="GO:0071339">
    <property type="term" value="C:MLL1 complex"/>
    <property type="evidence" value="ECO:0007669"/>
    <property type="project" value="InterPro"/>
</dbReference>
<dbReference type="Proteomes" id="UP001237642">
    <property type="component" value="Unassembled WGS sequence"/>
</dbReference>
<dbReference type="PANTHER" id="PTHR13233:SF0">
    <property type="entry name" value="MICROSPHERULE PROTEIN 1"/>
    <property type="match status" value="1"/>
</dbReference>
<comment type="caution">
    <text evidence="3">The sequence shown here is derived from an EMBL/GenBank/DDBJ whole genome shotgun (WGS) entry which is preliminary data.</text>
</comment>
<dbReference type="GO" id="GO:0003910">
    <property type="term" value="F:DNA ligase (ATP) activity"/>
    <property type="evidence" value="ECO:0007669"/>
    <property type="project" value="InterPro"/>
</dbReference>
<evidence type="ECO:0000313" key="4">
    <source>
        <dbReference type="Proteomes" id="UP001237642"/>
    </source>
</evidence>
<dbReference type="GO" id="GO:0005524">
    <property type="term" value="F:ATP binding"/>
    <property type="evidence" value="ECO:0007669"/>
    <property type="project" value="InterPro"/>
</dbReference>
<dbReference type="Pfam" id="PF00498">
    <property type="entry name" value="FHA"/>
    <property type="match status" value="1"/>
</dbReference>
<dbReference type="EMBL" id="JAUIZM010000014">
    <property type="protein sequence ID" value="KAK1353013.1"/>
    <property type="molecule type" value="Genomic_DNA"/>
</dbReference>
<gene>
    <name evidence="3" type="ORF">POM88_052851</name>
</gene>
<dbReference type="GO" id="GO:0002151">
    <property type="term" value="F:G-quadruplex RNA binding"/>
    <property type="evidence" value="ECO:0007669"/>
    <property type="project" value="InterPro"/>
</dbReference>
<dbReference type="SUPFAM" id="SSF49879">
    <property type="entry name" value="SMAD/FHA domain"/>
    <property type="match status" value="1"/>
</dbReference>
<name>A0AAD8LYE7_9APIA</name>
<dbReference type="InterPro" id="IPR037912">
    <property type="entry name" value="MCRS1"/>
</dbReference>